<dbReference type="HAMAP" id="MF_00208">
    <property type="entry name" value="MurE"/>
    <property type="match status" value="1"/>
</dbReference>
<dbReference type="InterPro" id="IPR000713">
    <property type="entry name" value="Mur_ligase_N"/>
</dbReference>
<evidence type="ECO:0000313" key="5">
    <source>
        <dbReference type="EMBL" id="VAV87966.1"/>
    </source>
</evidence>
<dbReference type="InterPro" id="IPR035911">
    <property type="entry name" value="MurE/MurF_N"/>
</dbReference>
<dbReference type="Gene3D" id="3.40.1390.10">
    <property type="entry name" value="MurE/MurF, N-terminal domain"/>
    <property type="match status" value="1"/>
</dbReference>
<dbReference type="Pfam" id="PF02875">
    <property type="entry name" value="Mur_ligase_C"/>
    <property type="match status" value="1"/>
</dbReference>
<feature type="domain" description="Mur ligase central" evidence="4">
    <location>
        <begin position="102"/>
        <end position="304"/>
    </location>
</feature>
<evidence type="ECO:0000256" key="1">
    <source>
        <dbReference type="ARBA" id="ARBA00005898"/>
    </source>
</evidence>
<gene>
    <name evidence="5" type="ORF">MNBD_ALPHA02-1173</name>
</gene>
<dbReference type="NCBIfam" id="TIGR01085">
    <property type="entry name" value="murE"/>
    <property type="match status" value="1"/>
</dbReference>
<dbReference type="SUPFAM" id="SSF53623">
    <property type="entry name" value="MurD-like peptide ligases, catalytic domain"/>
    <property type="match status" value="1"/>
</dbReference>
<dbReference type="InterPro" id="IPR005761">
    <property type="entry name" value="UDP-N-AcMur-Glu-dNH2Pim_ligase"/>
</dbReference>
<evidence type="ECO:0000259" key="3">
    <source>
        <dbReference type="Pfam" id="PF02875"/>
    </source>
</evidence>
<dbReference type="PANTHER" id="PTHR23135">
    <property type="entry name" value="MUR LIGASE FAMILY MEMBER"/>
    <property type="match status" value="1"/>
</dbReference>
<dbReference type="EMBL" id="UOED01000030">
    <property type="protein sequence ID" value="VAV87966.1"/>
    <property type="molecule type" value="Genomic_DNA"/>
</dbReference>
<dbReference type="EC" id="6.3.2.13" evidence="5"/>
<dbReference type="GO" id="GO:0051301">
    <property type="term" value="P:cell division"/>
    <property type="evidence" value="ECO:0007669"/>
    <property type="project" value="InterPro"/>
</dbReference>
<protein>
    <submittedName>
        <fullName evidence="5">UDP-N-acetylmuramoylalanyl-D-glutamate--2,6-diaminopimelate ligase</fullName>
        <ecNumber evidence="5">6.3.2.13</ecNumber>
    </submittedName>
</protein>
<reference evidence="5" key="1">
    <citation type="submission" date="2018-06" db="EMBL/GenBank/DDBJ databases">
        <authorList>
            <person name="Zhirakovskaya E."/>
        </authorList>
    </citation>
    <scope>NUCLEOTIDE SEQUENCE</scope>
</reference>
<dbReference type="Pfam" id="PF08245">
    <property type="entry name" value="Mur_ligase_M"/>
    <property type="match status" value="1"/>
</dbReference>
<dbReference type="InterPro" id="IPR013221">
    <property type="entry name" value="Mur_ligase_cen"/>
</dbReference>
<dbReference type="NCBIfam" id="NF001124">
    <property type="entry name" value="PRK00139.1-2"/>
    <property type="match status" value="1"/>
</dbReference>
<comment type="similarity">
    <text evidence="1">Belongs to the MurCDEF family. MurE subfamily.</text>
</comment>
<dbReference type="InterPro" id="IPR036565">
    <property type="entry name" value="Mur-like_cat_sf"/>
</dbReference>
<organism evidence="5">
    <name type="scientific">hydrothermal vent metagenome</name>
    <dbReference type="NCBI Taxonomy" id="652676"/>
    <lineage>
        <taxon>unclassified sequences</taxon>
        <taxon>metagenomes</taxon>
        <taxon>ecological metagenomes</taxon>
    </lineage>
</organism>
<dbReference type="SUPFAM" id="SSF63418">
    <property type="entry name" value="MurE/MurF N-terminal domain"/>
    <property type="match status" value="1"/>
</dbReference>
<dbReference type="SUPFAM" id="SSF53244">
    <property type="entry name" value="MurD-like peptide ligases, peptide-binding domain"/>
    <property type="match status" value="1"/>
</dbReference>
<dbReference type="GO" id="GO:0005737">
    <property type="term" value="C:cytoplasm"/>
    <property type="evidence" value="ECO:0007669"/>
    <property type="project" value="InterPro"/>
</dbReference>
<evidence type="ECO:0000259" key="4">
    <source>
        <dbReference type="Pfam" id="PF08245"/>
    </source>
</evidence>
<dbReference type="PANTHER" id="PTHR23135:SF4">
    <property type="entry name" value="UDP-N-ACETYLMURAMOYL-L-ALANYL-D-GLUTAMATE--2,6-DIAMINOPIMELATE LIGASE MURE HOMOLOG, CHLOROPLASTIC"/>
    <property type="match status" value="1"/>
</dbReference>
<evidence type="ECO:0000259" key="2">
    <source>
        <dbReference type="Pfam" id="PF01225"/>
    </source>
</evidence>
<accession>A0A3B0RGH1</accession>
<dbReference type="Gene3D" id="3.40.1190.10">
    <property type="entry name" value="Mur-like, catalytic domain"/>
    <property type="match status" value="1"/>
</dbReference>
<dbReference type="InterPro" id="IPR036615">
    <property type="entry name" value="Mur_ligase_C_dom_sf"/>
</dbReference>
<keyword evidence="5" id="KW-0436">Ligase</keyword>
<dbReference type="Gene3D" id="3.90.190.20">
    <property type="entry name" value="Mur ligase, C-terminal domain"/>
    <property type="match status" value="1"/>
</dbReference>
<dbReference type="GO" id="GO:0008360">
    <property type="term" value="P:regulation of cell shape"/>
    <property type="evidence" value="ECO:0007669"/>
    <property type="project" value="InterPro"/>
</dbReference>
<dbReference type="InterPro" id="IPR004101">
    <property type="entry name" value="Mur_ligase_C"/>
</dbReference>
<name>A0A3B0RGH1_9ZZZZ</name>
<dbReference type="NCBIfam" id="NF001126">
    <property type="entry name" value="PRK00139.1-4"/>
    <property type="match status" value="1"/>
</dbReference>
<dbReference type="AlphaFoldDB" id="A0A3B0RGH1"/>
<proteinExistence type="inferred from homology"/>
<feature type="domain" description="Mur ligase N-terminal catalytic" evidence="2">
    <location>
        <begin position="17"/>
        <end position="67"/>
    </location>
</feature>
<dbReference type="GO" id="GO:0008765">
    <property type="term" value="F:UDP-N-acetylmuramoylalanyl-D-glutamate-2,6-diaminopimelate ligase activity"/>
    <property type="evidence" value="ECO:0007669"/>
    <property type="project" value="UniProtKB-EC"/>
</dbReference>
<feature type="domain" description="Mur ligase C-terminal" evidence="3">
    <location>
        <begin position="327"/>
        <end position="451"/>
    </location>
</feature>
<dbReference type="Pfam" id="PF01225">
    <property type="entry name" value="Mur_ligase"/>
    <property type="match status" value="1"/>
</dbReference>
<dbReference type="GO" id="GO:0005524">
    <property type="term" value="F:ATP binding"/>
    <property type="evidence" value="ECO:0007669"/>
    <property type="project" value="InterPro"/>
</dbReference>
<sequence length="488" mass="52205">MKLSELLQDTATDRDMEITGLTADSRAVKAGFLFAALPGTQVDGAKFIGDAIKAGAAAILCRPDAVLDDDSVVWITDPIPARLFAHIAGRFFDRKPDVIAAVTGTNGKTSVASFTRQIWEYLGHKAGTVGTLGISGPGIERTTGMTTPDPVTLQSALSDLCDAGASHVIFEASSHGLAQYRLDGINVSAAAFTNLTRDHFDYHGSQENYYYAKARLFGEVMKPGSVAVLNADCPLVMEVADICWARGHRVITVGHHTGDIRLLRQRSNDTGQELTISYGPEIYDLTLPLTGSFQAMNALMAAGLVIGSGGDVARTFKALSYLKAVPGRMEQAGRHASGARIYVDYAHTPDALEVVLKAIRPHTRNKLSVVFGCGGDRDKGKRTIMGKIAAEYADRIYVTDDNPRTEDAAQIRAGIMAGCRGATEIADRTEAIRAAVNMLGKGDILLVAGKGHEQGQIIGDVTRPFDDRSEIRSALTAQSCDLPEGRRA</sequence>